<dbReference type="PRINTS" id="PR01805">
    <property type="entry name" value="VACJLIPOPROT"/>
</dbReference>
<proteinExistence type="inferred from homology"/>
<protein>
    <submittedName>
        <fullName evidence="3">VacJ family lipoprotein</fullName>
    </submittedName>
</protein>
<keyword evidence="2" id="KW-0732">Signal</keyword>
<comment type="caution">
    <text evidence="3">The sequence shown here is derived from an EMBL/GenBank/DDBJ whole genome shotgun (WGS) entry which is preliminary data.</text>
</comment>
<dbReference type="EMBL" id="SSOC01000005">
    <property type="protein sequence ID" value="THF63762.1"/>
    <property type="molecule type" value="Genomic_DNA"/>
</dbReference>
<evidence type="ECO:0000256" key="1">
    <source>
        <dbReference type="ARBA" id="ARBA00010634"/>
    </source>
</evidence>
<dbReference type="InterPro" id="IPR007428">
    <property type="entry name" value="MlaA"/>
</dbReference>
<dbReference type="GO" id="GO:0120010">
    <property type="term" value="P:intermembrane phospholipid transfer"/>
    <property type="evidence" value="ECO:0007669"/>
    <property type="project" value="TreeGrafter"/>
</dbReference>
<dbReference type="AlphaFoldDB" id="A0A4S4AYQ7"/>
<dbReference type="PANTHER" id="PTHR30035:SF3">
    <property type="entry name" value="INTERMEMBRANE PHOSPHOLIPID TRANSPORT SYSTEM LIPOPROTEIN MLAA"/>
    <property type="match status" value="1"/>
</dbReference>
<evidence type="ECO:0000313" key="4">
    <source>
        <dbReference type="Proteomes" id="UP000308430"/>
    </source>
</evidence>
<name>A0A4S4AYQ7_9RHOO</name>
<keyword evidence="3" id="KW-0449">Lipoprotein</keyword>
<keyword evidence="4" id="KW-1185">Reference proteome</keyword>
<dbReference type="GO" id="GO:0016020">
    <property type="term" value="C:membrane"/>
    <property type="evidence" value="ECO:0007669"/>
    <property type="project" value="InterPro"/>
</dbReference>
<gene>
    <name evidence="3" type="ORF">E6C76_14335</name>
</gene>
<dbReference type="RefSeq" id="WP_136348923.1">
    <property type="nucleotide sequence ID" value="NZ_SSOC01000005.1"/>
</dbReference>
<dbReference type="PROSITE" id="PS51257">
    <property type="entry name" value="PROKAR_LIPOPROTEIN"/>
    <property type="match status" value="1"/>
</dbReference>
<organism evidence="3 4">
    <name type="scientific">Pseudothauera nasutitermitis</name>
    <dbReference type="NCBI Taxonomy" id="2565930"/>
    <lineage>
        <taxon>Bacteria</taxon>
        <taxon>Pseudomonadati</taxon>
        <taxon>Pseudomonadota</taxon>
        <taxon>Betaproteobacteria</taxon>
        <taxon>Rhodocyclales</taxon>
        <taxon>Zoogloeaceae</taxon>
        <taxon>Pseudothauera</taxon>
    </lineage>
</organism>
<dbReference type="Proteomes" id="UP000308430">
    <property type="component" value="Unassembled WGS sequence"/>
</dbReference>
<sequence>MKSKHAAQFKLVSGGARGLAAAACIVVLASGCASTPRNPDDPLEGYNRAMFSFNEGVDKAIAKPVAQVYEKATPKPVRTGVHNFFSNLTDPWIGLNNLLQGKPGEAFSDWMRFLFNTTFGIAGLFDIASEAGLPKHDEDFGQTLAVWGVGDGAYVVLPFFGPRTLRDATATPLDFSANGVSRIDHVPTRNSLLALDAVQLRATLLPAERALEGATLDKYAYMRDFYLQQRRYKIHDGNPPVEYEDFDGAHAPGTSGGIAAVAAEAAVSRLELVEPGSVGPLSAAPLPQHGR</sequence>
<dbReference type="OrthoDB" id="9785326at2"/>
<accession>A0A4S4AYQ7</accession>
<comment type="similarity">
    <text evidence="1">Belongs to the MlaA family.</text>
</comment>
<evidence type="ECO:0000256" key="2">
    <source>
        <dbReference type="ARBA" id="ARBA00022729"/>
    </source>
</evidence>
<reference evidence="3 4" key="1">
    <citation type="submission" date="2019-04" db="EMBL/GenBank/DDBJ databases">
        <title>Azoarcus nasutitermitis sp. nov. isolated from termite nest.</title>
        <authorList>
            <person name="Lin S.-Y."/>
            <person name="Hameed A."/>
            <person name="Hsu Y.-H."/>
            <person name="Young C.-C."/>
        </authorList>
    </citation>
    <scope>NUCLEOTIDE SEQUENCE [LARGE SCALE GENOMIC DNA]</scope>
    <source>
        <strain evidence="3 4">CC-YHH838</strain>
    </source>
</reference>
<dbReference type="PANTHER" id="PTHR30035">
    <property type="entry name" value="LIPOPROTEIN VACJ-RELATED"/>
    <property type="match status" value="1"/>
</dbReference>
<dbReference type="Pfam" id="PF04333">
    <property type="entry name" value="MlaA"/>
    <property type="match status" value="1"/>
</dbReference>
<evidence type="ECO:0000313" key="3">
    <source>
        <dbReference type="EMBL" id="THF63762.1"/>
    </source>
</evidence>